<gene>
    <name evidence="1" type="ORF">RM423_21570</name>
</gene>
<protein>
    <recommendedName>
        <fullName evidence="3">Zf-HC2 domain-containing protein</fullName>
    </recommendedName>
</protein>
<dbReference type="Proteomes" id="UP001183176">
    <property type="component" value="Unassembled WGS sequence"/>
</dbReference>
<dbReference type="RefSeq" id="WP_311425111.1">
    <property type="nucleotide sequence ID" value="NZ_JAVREH010000062.1"/>
</dbReference>
<sequence length="83" mass="8703">MTGSAALDRLLRTDPRDSGCGQAMELLDVYADLLAADRDAAQRYPEVAIHLAACGPCAQDLAGLLAAIGGDAQERWNDSEVAT</sequence>
<evidence type="ECO:0008006" key="3">
    <source>
        <dbReference type="Google" id="ProtNLM"/>
    </source>
</evidence>
<reference evidence="2" key="1">
    <citation type="submission" date="2023-07" db="EMBL/GenBank/DDBJ databases">
        <title>30 novel species of actinomycetes from the DSMZ collection.</title>
        <authorList>
            <person name="Nouioui I."/>
        </authorList>
    </citation>
    <scope>NUCLEOTIDE SEQUENCE [LARGE SCALE GENOMIC DNA]</scope>
    <source>
        <strain evidence="2">DSM 44399</strain>
    </source>
</reference>
<keyword evidence="2" id="KW-1185">Reference proteome</keyword>
<proteinExistence type="predicted"/>
<comment type="caution">
    <text evidence="1">The sequence shown here is derived from an EMBL/GenBank/DDBJ whole genome shotgun (WGS) entry which is preliminary data.</text>
</comment>
<evidence type="ECO:0000313" key="1">
    <source>
        <dbReference type="EMBL" id="MDT0263968.1"/>
    </source>
</evidence>
<name>A0ABU2JGX1_9ACTN</name>
<accession>A0ABU2JGX1</accession>
<evidence type="ECO:0000313" key="2">
    <source>
        <dbReference type="Proteomes" id="UP001183176"/>
    </source>
</evidence>
<dbReference type="EMBL" id="JAVREH010000062">
    <property type="protein sequence ID" value="MDT0263968.1"/>
    <property type="molecule type" value="Genomic_DNA"/>
</dbReference>
<organism evidence="1 2">
    <name type="scientific">Jatrophihabitans lederbergiae</name>
    <dbReference type="NCBI Taxonomy" id="3075547"/>
    <lineage>
        <taxon>Bacteria</taxon>
        <taxon>Bacillati</taxon>
        <taxon>Actinomycetota</taxon>
        <taxon>Actinomycetes</taxon>
        <taxon>Jatrophihabitantales</taxon>
        <taxon>Jatrophihabitantaceae</taxon>
        <taxon>Jatrophihabitans</taxon>
    </lineage>
</organism>